<organism evidence="2 3">
    <name type="scientific">Flagellimonas oceani</name>
    <dbReference type="NCBI Taxonomy" id="2698672"/>
    <lineage>
        <taxon>Bacteria</taxon>
        <taxon>Pseudomonadati</taxon>
        <taxon>Bacteroidota</taxon>
        <taxon>Flavobacteriia</taxon>
        <taxon>Flavobacteriales</taxon>
        <taxon>Flavobacteriaceae</taxon>
        <taxon>Flagellimonas</taxon>
    </lineage>
</organism>
<dbReference type="RefSeq" id="WP_166247732.1">
    <property type="nucleotide sequence ID" value="NZ_CP049616.1"/>
</dbReference>
<evidence type="ECO:0000313" key="2">
    <source>
        <dbReference type="EMBL" id="QII44071.1"/>
    </source>
</evidence>
<dbReference type="Proteomes" id="UP000502928">
    <property type="component" value="Chromosome"/>
</dbReference>
<evidence type="ECO:0000313" key="3">
    <source>
        <dbReference type="Proteomes" id="UP000502928"/>
    </source>
</evidence>
<dbReference type="InterPro" id="IPR013762">
    <property type="entry name" value="Integrase-like_cat_sf"/>
</dbReference>
<evidence type="ECO:0008006" key="4">
    <source>
        <dbReference type="Google" id="ProtNLM"/>
    </source>
</evidence>
<dbReference type="InterPro" id="IPR011010">
    <property type="entry name" value="DNA_brk_join_enz"/>
</dbReference>
<reference evidence="2 3" key="1">
    <citation type="submission" date="2020-02" db="EMBL/GenBank/DDBJ databases">
        <title>Complete genome of Muricauda sp. 501str8.</title>
        <authorList>
            <person name="Dong B."/>
            <person name="Zhu S."/>
            <person name="Yang J."/>
            <person name="Chen J."/>
        </authorList>
    </citation>
    <scope>NUCLEOTIDE SEQUENCE [LARGE SCALE GENOMIC DNA]</scope>
    <source>
        <strain evidence="2 3">501str8</strain>
    </source>
</reference>
<dbReference type="Gene3D" id="1.10.443.10">
    <property type="entry name" value="Intergrase catalytic core"/>
    <property type="match status" value="1"/>
</dbReference>
<dbReference type="AlphaFoldDB" id="A0A6G7IZN9"/>
<dbReference type="EMBL" id="CP049616">
    <property type="protein sequence ID" value="QII44071.1"/>
    <property type="molecule type" value="Genomic_DNA"/>
</dbReference>
<accession>A0A6G7IZN9</accession>
<dbReference type="KEGG" id="mut:GVT53_05085"/>
<dbReference type="SUPFAM" id="SSF56349">
    <property type="entry name" value="DNA breaking-rejoining enzymes"/>
    <property type="match status" value="1"/>
</dbReference>
<dbReference type="GO" id="GO:0003677">
    <property type="term" value="F:DNA binding"/>
    <property type="evidence" value="ECO:0007669"/>
    <property type="project" value="InterPro"/>
</dbReference>
<name>A0A6G7IZN9_9FLAO</name>
<sequence>MKHMERFQKMMGLAHKFEWVSHNPFKRYQLKFRAKEAAFLEESELGTLEKFRLRNKRLALTLDMFLFACYTGLSYIEIKQLKPQHIVQGIDGEDWINVSRQKTRVPVKVLLLGKAQEILKAYEGNPKVARSGELLPIPTNQTVNRDIKTLA</sequence>
<keyword evidence="1" id="KW-0233">DNA recombination</keyword>
<keyword evidence="3" id="KW-1185">Reference proteome</keyword>
<gene>
    <name evidence="2" type="ORF">GVT53_05085</name>
</gene>
<proteinExistence type="predicted"/>
<dbReference type="GO" id="GO:0015074">
    <property type="term" value="P:DNA integration"/>
    <property type="evidence" value="ECO:0007669"/>
    <property type="project" value="InterPro"/>
</dbReference>
<evidence type="ECO:0000256" key="1">
    <source>
        <dbReference type="ARBA" id="ARBA00023172"/>
    </source>
</evidence>
<protein>
    <recommendedName>
        <fullName evidence="4">Tyr recombinase domain-containing protein</fullName>
    </recommendedName>
</protein>
<dbReference type="GO" id="GO:0006310">
    <property type="term" value="P:DNA recombination"/>
    <property type="evidence" value="ECO:0007669"/>
    <property type="project" value="UniProtKB-KW"/>
</dbReference>